<protein>
    <recommendedName>
        <fullName evidence="3">Tetrahydrofolate dehydrogenase/cyclohydrolase NAD(P)-binding domain-containing protein</fullName>
    </recommendedName>
</protein>
<organism evidence="4 5">
    <name type="scientific">Volvox reticuliferus</name>
    <dbReference type="NCBI Taxonomy" id="1737510"/>
    <lineage>
        <taxon>Eukaryota</taxon>
        <taxon>Viridiplantae</taxon>
        <taxon>Chlorophyta</taxon>
        <taxon>core chlorophytes</taxon>
        <taxon>Chlorophyceae</taxon>
        <taxon>CS clade</taxon>
        <taxon>Chlamydomonadales</taxon>
        <taxon>Volvocaceae</taxon>
        <taxon>Volvox</taxon>
    </lineage>
</organism>
<proteinExistence type="predicted"/>
<name>A0A8J4FHK8_9CHLO</name>
<dbReference type="SUPFAM" id="SSF51735">
    <property type="entry name" value="NAD(P)-binding Rossmann-fold domains"/>
    <property type="match status" value="1"/>
</dbReference>
<dbReference type="PANTHER" id="PTHR48099">
    <property type="entry name" value="C-1-TETRAHYDROFOLATE SYNTHASE, CYTOPLASMIC-RELATED"/>
    <property type="match status" value="1"/>
</dbReference>
<dbReference type="InterPro" id="IPR036291">
    <property type="entry name" value="NAD(P)-bd_dom_sf"/>
</dbReference>
<dbReference type="Gene3D" id="3.40.50.10860">
    <property type="entry name" value="Leucine Dehydrogenase, chain A, domain 1"/>
    <property type="match status" value="1"/>
</dbReference>
<evidence type="ECO:0000256" key="2">
    <source>
        <dbReference type="ARBA" id="ARBA00023002"/>
    </source>
</evidence>
<evidence type="ECO:0000313" key="5">
    <source>
        <dbReference type="Proteomes" id="UP000747110"/>
    </source>
</evidence>
<dbReference type="PROSITE" id="PS00767">
    <property type="entry name" value="THF_DHG_CYH_2"/>
    <property type="match status" value="1"/>
</dbReference>
<dbReference type="PANTHER" id="PTHR48099:SF27">
    <property type="entry name" value="BIFUNCTIONAL PROTEIN FOLD 2"/>
    <property type="match status" value="1"/>
</dbReference>
<evidence type="ECO:0000256" key="1">
    <source>
        <dbReference type="ARBA" id="ARBA00022801"/>
    </source>
</evidence>
<dbReference type="Gene3D" id="3.40.50.720">
    <property type="entry name" value="NAD(P)-binding Rossmann-like Domain"/>
    <property type="match status" value="2"/>
</dbReference>
<dbReference type="Pfam" id="PF02882">
    <property type="entry name" value="THF_DHG_CYH_C"/>
    <property type="match status" value="3"/>
</dbReference>
<sequence length="449" mass="47358">MYSPRQRMYTARMRHDTRLKWGLMMLKGAIRPRGRRLLRNEDFPTYLRRITIGSCYAAKALPIWLDGFHVALLFRLEELWTMGPCLRLDSQVHSLCPMSLRRMLMRGRGVRLVPATPLGCIELLQRSGVEIQGKTCVVLGDSNIVGTPLAAMLRDKGAAAVTICHRRSYREWFEDQEQVQRTRAAAAVCLPPLPGPSRPPPPDLLLPLATAAPAEGGRLGGEASANEGFQSYQLPYLTRSADILVVAVGHPELVRGDWVRPGAVVIDVGINVVSTLPRSRSSSTPETEATTDAIESDADAVAAAAAPEGESSGAGGVHVAVTAFADRARGCSVGGYGGSCNSSRSGSFGVGGSGGNGGSAYGKHGASTSNPSHVVNGSSGGWVATANGCSLHSGRNVTFQVVGDVAFEEVSQVAGAITPVPGGVGPMTIAAVLHNTLKAAKYRVGLEPW</sequence>
<feature type="domain" description="Tetrahydrofolate dehydrogenase/cyclohydrolase NAD(P)-binding" evidence="3">
    <location>
        <begin position="114"/>
        <end position="168"/>
    </location>
</feature>
<evidence type="ECO:0000259" key="3">
    <source>
        <dbReference type="Pfam" id="PF02882"/>
    </source>
</evidence>
<dbReference type="InterPro" id="IPR020867">
    <property type="entry name" value="THF_DH/CycHdrlase_CS"/>
</dbReference>
<feature type="domain" description="Tetrahydrofolate dehydrogenase/cyclohydrolase NAD(P)-binding" evidence="3">
    <location>
        <begin position="232"/>
        <end position="307"/>
    </location>
</feature>
<keyword evidence="1" id="KW-0378">Hydrolase</keyword>
<keyword evidence="5" id="KW-1185">Reference proteome</keyword>
<dbReference type="GO" id="GO:0035999">
    <property type="term" value="P:tetrahydrofolate interconversion"/>
    <property type="evidence" value="ECO:0007669"/>
    <property type="project" value="TreeGrafter"/>
</dbReference>
<dbReference type="Proteomes" id="UP000747110">
    <property type="component" value="Unassembled WGS sequence"/>
</dbReference>
<dbReference type="InterPro" id="IPR020631">
    <property type="entry name" value="THF_DH/CycHdrlase_NAD-bd_dom"/>
</dbReference>
<gene>
    <name evidence="4" type="ORF">Vretifemale_2761</name>
</gene>
<keyword evidence="2" id="KW-0560">Oxidoreductase</keyword>
<dbReference type="GO" id="GO:0004477">
    <property type="term" value="F:methenyltetrahydrofolate cyclohydrolase activity"/>
    <property type="evidence" value="ECO:0007669"/>
    <property type="project" value="TreeGrafter"/>
</dbReference>
<feature type="domain" description="Tetrahydrofolate dehydrogenase/cyclohydrolase NAD(P)-binding" evidence="3">
    <location>
        <begin position="399"/>
        <end position="442"/>
    </location>
</feature>
<dbReference type="GO" id="GO:0005829">
    <property type="term" value="C:cytosol"/>
    <property type="evidence" value="ECO:0007669"/>
    <property type="project" value="TreeGrafter"/>
</dbReference>
<dbReference type="EMBL" id="BNCP01000004">
    <property type="protein sequence ID" value="GIL72398.1"/>
    <property type="molecule type" value="Genomic_DNA"/>
</dbReference>
<dbReference type="OrthoDB" id="5126881at2759"/>
<dbReference type="AlphaFoldDB" id="A0A8J4FHK8"/>
<comment type="caution">
    <text evidence="4">The sequence shown here is derived from an EMBL/GenBank/DDBJ whole genome shotgun (WGS) entry which is preliminary data.</text>
</comment>
<dbReference type="GO" id="GO:0004488">
    <property type="term" value="F:methylenetetrahydrofolate dehydrogenase (NADP+) activity"/>
    <property type="evidence" value="ECO:0007669"/>
    <property type="project" value="InterPro"/>
</dbReference>
<evidence type="ECO:0000313" key="4">
    <source>
        <dbReference type="EMBL" id="GIL72398.1"/>
    </source>
</evidence>
<reference evidence="4" key="1">
    <citation type="journal article" date="2021" name="Proc. Natl. Acad. Sci. U.S.A.">
        <title>Three genomes in the algal genus Volvox reveal the fate of a haploid sex-determining region after a transition to homothallism.</title>
        <authorList>
            <person name="Yamamoto K."/>
            <person name="Hamaji T."/>
            <person name="Kawai-Toyooka H."/>
            <person name="Matsuzaki R."/>
            <person name="Takahashi F."/>
            <person name="Nishimura Y."/>
            <person name="Kawachi M."/>
            <person name="Noguchi H."/>
            <person name="Minakuchi Y."/>
            <person name="Umen J.G."/>
            <person name="Toyoda A."/>
            <person name="Nozaki H."/>
        </authorList>
    </citation>
    <scope>NUCLEOTIDE SEQUENCE</scope>
    <source>
        <strain evidence="4">NIES-3786</strain>
    </source>
</reference>
<accession>A0A8J4FHK8</accession>